<dbReference type="InterPro" id="IPR033248">
    <property type="entry name" value="Transketolase_C"/>
</dbReference>
<proteinExistence type="inferred from homology"/>
<keyword evidence="6" id="KW-1185">Reference proteome</keyword>
<evidence type="ECO:0000259" key="4">
    <source>
        <dbReference type="SMART" id="SM00861"/>
    </source>
</evidence>
<dbReference type="InParanoid" id="S0EUU5"/>
<keyword evidence="3" id="KW-0786">Thiamine pyrophosphate</keyword>
<dbReference type="PANTHER" id="PTHR43825">
    <property type="entry name" value="PYRUVATE DEHYDROGENASE E1 COMPONENT"/>
    <property type="match status" value="1"/>
</dbReference>
<dbReference type="STRING" id="454171.CP488_02425"/>
<dbReference type="OrthoDB" id="8732661at2"/>
<dbReference type="RefSeq" id="WP_016483014.1">
    <property type="nucleotide sequence ID" value="NC_021487.1"/>
</dbReference>
<gene>
    <name evidence="5" type="ORF">CCALI_01668</name>
</gene>
<evidence type="ECO:0000313" key="5">
    <source>
        <dbReference type="EMBL" id="CCW35482.1"/>
    </source>
</evidence>
<name>S0EUU5_CHTCT</name>
<dbReference type="Pfam" id="PF02779">
    <property type="entry name" value="Transket_pyr"/>
    <property type="match status" value="1"/>
</dbReference>
<dbReference type="Proteomes" id="UP000014227">
    <property type="component" value="Chromosome I"/>
</dbReference>
<comment type="cofactor">
    <cofactor evidence="1">
        <name>thiamine diphosphate</name>
        <dbReference type="ChEBI" id="CHEBI:58937"/>
    </cofactor>
</comment>
<evidence type="ECO:0000313" key="6">
    <source>
        <dbReference type="Proteomes" id="UP000014227"/>
    </source>
</evidence>
<dbReference type="AlphaFoldDB" id="S0EUU5"/>
<dbReference type="SUPFAM" id="SSF52922">
    <property type="entry name" value="TK C-terminal domain-like"/>
    <property type="match status" value="1"/>
</dbReference>
<evidence type="ECO:0000256" key="3">
    <source>
        <dbReference type="ARBA" id="ARBA00023052"/>
    </source>
</evidence>
<dbReference type="Gene3D" id="3.40.50.920">
    <property type="match status" value="1"/>
</dbReference>
<dbReference type="CDD" id="cd07033">
    <property type="entry name" value="TPP_PYR_DXS_TK_like"/>
    <property type="match status" value="1"/>
</dbReference>
<dbReference type="GO" id="GO:0004802">
    <property type="term" value="F:transketolase activity"/>
    <property type="evidence" value="ECO:0007669"/>
    <property type="project" value="UniProtKB-EC"/>
</dbReference>
<dbReference type="SMART" id="SM00861">
    <property type="entry name" value="Transket_pyr"/>
    <property type="match status" value="1"/>
</dbReference>
<feature type="domain" description="Transketolase-like pyrimidine-binding" evidence="4">
    <location>
        <begin position="1"/>
        <end position="163"/>
    </location>
</feature>
<protein>
    <submittedName>
        <fullName evidence="5">Transketolase subunit B</fullName>
        <ecNumber evidence="5">2.2.1.1</ecNumber>
    </submittedName>
</protein>
<dbReference type="PANTHER" id="PTHR43825:SF5">
    <property type="entry name" value="HYPOTHETICAL TRANSKETOLASE FAMILY PROTEIN"/>
    <property type="match status" value="1"/>
</dbReference>
<comment type="similarity">
    <text evidence="2">Belongs to the transketolase family.</text>
</comment>
<sequence length="303" mass="32389">MRTAFIEELCKLAEEEERIWLLCGDLGYSVLERFRDRFPNRYVNVGVAEQNMTGMAAGLALCGKIVFTYSIANFPVMRCLEQIRNDICYHHANVKIVAVGGGLAYGAQGYTHHGVEDLAVMRVLPEMTVIAPGDPVETRLATRAIVSYNGPCYLRLGKAGEPIVHQTDPKFEIGKAILMQDGSSVTLISTGGMLATVMQAAQRLAENGIAARVLSMHTLAPLDREAILAAAAETGGIVTVEEHGIGGLASAVAEVLAVAGYAVPFRALHLPRKPTSHAGTQESLRSVHGLSVEGIVTVARALT</sequence>
<accession>S0EUU5</accession>
<dbReference type="eggNOG" id="COG3958">
    <property type="taxonomic scope" value="Bacteria"/>
</dbReference>
<dbReference type="EMBL" id="HF951689">
    <property type="protein sequence ID" value="CCW35482.1"/>
    <property type="molecule type" value="Genomic_DNA"/>
</dbReference>
<evidence type="ECO:0000256" key="1">
    <source>
        <dbReference type="ARBA" id="ARBA00001964"/>
    </source>
</evidence>
<dbReference type="Pfam" id="PF02780">
    <property type="entry name" value="Transketolase_C"/>
    <property type="match status" value="1"/>
</dbReference>
<dbReference type="FunFam" id="3.40.50.970:FF:000129">
    <property type="entry name" value="Transketolase"/>
    <property type="match status" value="1"/>
</dbReference>
<reference evidence="6" key="1">
    <citation type="submission" date="2013-03" db="EMBL/GenBank/DDBJ databases">
        <title>Genome sequence of Chthonomonas calidirosea, the first sequenced genome from the Armatimonadetes phylum (formally candidate division OP10).</title>
        <authorList>
            <person name="Lee K.C.Y."/>
            <person name="Morgan X.C."/>
            <person name="Dunfield P.F."/>
            <person name="Tamas I."/>
            <person name="Houghton K.M."/>
            <person name="Vyssotski M."/>
            <person name="Ryan J.L.J."/>
            <person name="Lagutin K."/>
            <person name="McDonald I.R."/>
            <person name="Stott M.B."/>
        </authorList>
    </citation>
    <scope>NUCLEOTIDE SEQUENCE [LARGE SCALE GENOMIC DNA]</scope>
    <source>
        <strain evidence="6">DSM 23976 / ICMP 18418 / T49</strain>
    </source>
</reference>
<dbReference type="InterPro" id="IPR051157">
    <property type="entry name" value="PDH/Transketolase"/>
</dbReference>
<dbReference type="HOGENOM" id="CLU_009227_1_1_0"/>
<dbReference type="InterPro" id="IPR009014">
    <property type="entry name" value="Transketo_C/PFOR_II"/>
</dbReference>
<organism evidence="5 6">
    <name type="scientific">Chthonomonas calidirosea (strain DSM 23976 / ICMP 18418 / T49)</name>
    <dbReference type="NCBI Taxonomy" id="1303518"/>
    <lineage>
        <taxon>Bacteria</taxon>
        <taxon>Bacillati</taxon>
        <taxon>Armatimonadota</taxon>
        <taxon>Chthonomonadia</taxon>
        <taxon>Chthonomonadales</taxon>
        <taxon>Chthonomonadaceae</taxon>
        <taxon>Chthonomonas</taxon>
    </lineage>
</organism>
<keyword evidence="5" id="KW-0808">Transferase</keyword>
<dbReference type="InterPro" id="IPR029061">
    <property type="entry name" value="THDP-binding"/>
</dbReference>
<dbReference type="EC" id="2.2.1.1" evidence="5"/>
<dbReference type="PATRIC" id="fig|1303518.3.peg.1717"/>
<dbReference type="SUPFAM" id="SSF52518">
    <property type="entry name" value="Thiamin diphosphate-binding fold (THDP-binding)"/>
    <property type="match status" value="1"/>
</dbReference>
<dbReference type="KEGG" id="ccz:CCALI_01668"/>
<dbReference type="Gene3D" id="3.40.50.970">
    <property type="match status" value="1"/>
</dbReference>
<dbReference type="InterPro" id="IPR005475">
    <property type="entry name" value="Transketolase-like_Pyr-bd"/>
</dbReference>
<evidence type="ECO:0000256" key="2">
    <source>
        <dbReference type="ARBA" id="ARBA00007131"/>
    </source>
</evidence>